<gene>
    <name evidence="2" type="ORF">NDU88_001772</name>
</gene>
<dbReference type="EMBL" id="JANPWB010000006">
    <property type="protein sequence ID" value="KAJ1176494.1"/>
    <property type="molecule type" value="Genomic_DNA"/>
</dbReference>
<proteinExistence type="predicted"/>
<evidence type="ECO:0000256" key="1">
    <source>
        <dbReference type="SAM" id="MobiDB-lite"/>
    </source>
</evidence>
<accession>A0AAV7TIR9</accession>
<comment type="caution">
    <text evidence="2">The sequence shown here is derived from an EMBL/GenBank/DDBJ whole genome shotgun (WGS) entry which is preliminary data.</text>
</comment>
<name>A0AAV7TIR9_PLEWA</name>
<evidence type="ECO:0000313" key="2">
    <source>
        <dbReference type="EMBL" id="KAJ1176494.1"/>
    </source>
</evidence>
<keyword evidence="3" id="KW-1185">Reference proteome</keyword>
<feature type="compositionally biased region" description="Acidic residues" evidence="1">
    <location>
        <begin position="37"/>
        <end position="53"/>
    </location>
</feature>
<dbReference type="AlphaFoldDB" id="A0AAV7TIR9"/>
<dbReference type="Proteomes" id="UP001066276">
    <property type="component" value="Chromosome 3_2"/>
</dbReference>
<protein>
    <submittedName>
        <fullName evidence="2">Uncharacterized protein</fullName>
    </submittedName>
</protein>
<evidence type="ECO:0000313" key="3">
    <source>
        <dbReference type="Proteomes" id="UP001066276"/>
    </source>
</evidence>
<feature type="region of interest" description="Disordered" evidence="1">
    <location>
        <begin position="1"/>
        <end position="62"/>
    </location>
</feature>
<reference evidence="2" key="1">
    <citation type="journal article" date="2022" name="bioRxiv">
        <title>Sequencing and chromosome-scale assembly of the giantPleurodeles waltlgenome.</title>
        <authorList>
            <person name="Brown T."/>
            <person name="Elewa A."/>
            <person name="Iarovenko S."/>
            <person name="Subramanian E."/>
            <person name="Araus A.J."/>
            <person name="Petzold A."/>
            <person name="Susuki M."/>
            <person name="Suzuki K.-i.T."/>
            <person name="Hayashi T."/>
            <person name="Toyoda A."/>
            <person name="Oliveira C."/>
            <person name="Osipova E."/>
            <person name="Leigh N.D."/>
            <person name="Simon A."/>
            <person name="Yun M.H."/>
        </authorList>
    </citation>
    <scope>NUCLEOTIDE SEQUENCE</scope>
    <source>
        <strain evidence="2">20211129_DDA</strain>
        <tissue evidence="2">Liver</tissue>
    </source>
</reference>
<sequence length="245" mass="27844">MLRADESPQVAGPSPRKEINMVEKGPSPLNITQLRDTDDDMEFDDGENDDTPGFDDPWQGPLEKRQKNYLSDFNPSSLINDFTVLDALGEPMFDPTLIHHPNSTEWFPSEHVAEYVSLHLRHSLDKSTRNKLRSECPRPSLPHSITSTPVIDPNMVLFFSKYGKDPKKGVDRAWSVCQDRLLDLVGPLTRILDLAEEASCCGNERCYEGARNTRSARAPLFFITFSLLRTRRTRLRARSGCLKRV</sequence>
<organism evidence="2 3">
    <name type="scientific">Pleurodeles waltl</name>
    <name type="common">Iberian ribbed newt</name>
    <dbReference type="NCBI Taxonomy" id="8319"/>
    <lineage>
        <taxon>Eukaryota</taxon>
        <taxon>Metazoa</taxon>
        <taxon>Chordata</taxon>
        <taxon>Craniata</taxon>
        <taxon>Vertebrata</taxon>
        <taxon>Euteleostomi</taxon>
        <taxon>Amphibia</taxon>
        <taxon>Batrachia</taxon>
        <taxon>Caudata</taxon>
        <taxon>Salamandroidea</taxon>
        <taxon>Salamandridae</taxon>
        <taxon>Pleurodelinae</taxon>
        <taxon>Pleurodeles</taxon>
    </lineage>
</organism>